<dbReference type="PATRIC" id="fig|1434110.4.peg.2431"/>
<comment type="catalytic activity">
    <reaction evidence="1 14 15 16">
        <text>Endonucleolytic cleavage to 5'-phosphomonoester.</text>
        <dbReference type="EC" id="3.1.26.4"/>
    </reaction>
</comment>
<evidence type="ECO:0000313" key="19">
    <source>
        <dbReference type="Proteomes" id="UP000033101"/>
    </source>
</evidence>
<evidence type="ECO:0000256" key="13">
    <source>
        <dbReference type="ARBA" id="ARBA00023211"/>
    </source>
</evidence>
<keyword evidence="10 14" id="KW-0479">Metal-binding</keyword>
<feature type="binding site" evidence="14 15">
    <location>
        <position position="8"/>
    </location>
    <ligand>
        <name>a divalent metal cation</name>
        <dbReference type="ChEBI" id="CHEBI:60240"/>
    </ligand>
</feature>
<evidence type="ECO:0000259" key="17">
    <source>
        <dbReference type="PROSITE" id="PS51975"/>
    </source>
</evidence>
<dbReference type="GO" id="GO:0006298">
    <property type="term" value="P:mismatch repair"/>
    <property type="evidence" value="ECO:0007669"/>
    <property type="project" value="TreeGrafter"/>
</dbReference>
<dbReference type="PANTHER" id="PTHR10954">
    <property type="entry name" value="RIBONUCLEASE H2 SUBUNIT A"/>
    <property type="match status" value="1"/>
</dbReference>
<dbReference type="Gene3D" id="1.10.10.460">
    <property type="entry name" value="Ribonuclease hii. Domain 2"/>
    <property type="match status" value="1"/>
</dbReference>
<dbReference type="GO" id="GO:0032299">
    <property type="term" value="C:ribonuclease H2 complex"/>
    <property type="evidence" value="ECO:0007669"/>
    <property type="project" value="TreeGrafter"/>
</dbReference>
<feature type="binding site" evidence="14 15">
    <location>
        <position position="7"/>
    </location>
    <ligand>
        <name>a divalent metal cation</name>
        <dbReference type="ChEBI" id="CHEBI:60240"/>
    </ligand>
</feature>
<dbReference type="RefSeq" id="WP_048139379.1">
    <property type="nucleotide sequence ID" value="NZ_CP009516.1"/>
</dbReference>
<evidence type="ECO:0000256" key="10">
    <source>
        <dbReference type="ARBA" id="ARBA00022723"/>
    </source>
</evidence>
<organism evidence="18 19">
    <name type="scientific">Methanosarcina horonobensis HB-1 = JCM 15518</name>
    <dbReference type="NCBI Taxonomy" id="1434110"/>
    <lineage>
        <taxon>Archaea</taxon>
        <taxon>Methanobacteriati</taxon>
        <taxon>Methanobacteriota</taxon>
        <taxon>Stenosarchaea group</taxon>
        <taxon>Methanomicrobia</taxon>
        <taxon>Methanosarcinales</taxon>
        <taxon>Methanosarcinaceae</taxon>
        <taxon>Methanosarcina</taxon>
    </lineage>
</organism>
<evidence type="ECO:0000256" key="14">
    <source>
        <dbReference type="HAMAP-Rule" id="MF_00052"/>
    </source>
</evidence>
<comment type="similarity">
    <text evidence="5 14 16">Belongs to the RNase HII family.</text>
</comment>
<dbReference type="GO" id="GO:0043137">
    <property type="term" value="P:DNA replication, removal of RNA primer"/>
    <property type="evidence" value="ECO:0007669"/>
    <property type="project" value="TreeGrafter"/>
</dbReference>
<evidence type="ECO:0000256" key="9">
    <source>
        <dbReference type="ARBA" id="ARBA00022722"/>
    </source>
</evidence>
<sequence length="223" mass="24966">MMIAGIDEAGKGPVIGPMCIGGVKIDESKAHILKVLGVADSKKLTPKKREQLAAQIKKHAEGYFILEVSPSQIDELRKIMSMNEIMVVCFAKVLEQLKPDIVYADAADVKAERFAENLRRQYAKTSPDHAKKIEIISMHQADAIYPIVSAASIIAKVRRDELIEELKKEWGVDLGSGYPSDPKTRDFLVKWGKEHCGEFPSIVRHSWQTIENIKEAIDKAEKE</sequence>
<evidence type="ECO:0000256" key="3">
    <source>
        <dbReference type="ARBA" id="ARBA00004065"/>
    </source>
</evidence>
<dbReference type="HOGENOM" id="CLU_036532_0_4_2"/>
<accession>A0A0E3WUN2</accession>
<evidence type="ECO:0000256" key="15">
    <source>
        <dbReference type="PROSITE-ProRule" id="PRU01319"/>
    </source>
</evidence>
<dbReference type="InterPro" id="IPR012337">
    <property type="entry name" value="RNaseH-like_sf"/>
</dbReference>
<keyword evidence="13 14" id="KW-0464">Manganese</keyword>
<evidence type="ECO:0000313" key="18">
    <source>
        <dbReference type="EMBL" id="AKB78390.1"/>
    </source>
</evidence>
<keyword evidence="11 14" id="KW-0255">Endonuclease</keyword>
<dbReference type="NCBIfam" id="TIGR00729">
    <property type="entry name" value="ribonuclease HII"/>
    <property type="match status" value="1"/>
</dbReference>
<evidence type="ECO:0000256" key="8">
    <source>
        <dbReference type="ARBA" id="ARBA00022490"/>
    </source>
</evidence>
<dbReference type="GO" id="GO:0005737">
    <property type="term" value="C:cytoplasm"/>
    <property type="evidence" value="ECO:0007669"/>
    <property type="project" value="UniProtKB-SubCell"/>
</dbReference>
<dbReference type="FunFam" id="3.30.420.10:FF:000139">
    <property type="entry name" value="Ribonuclease HII"/>
    <property type="match status" value="1"/>
</dbReference>
<dbReference type="KEGG" id="mhor:MSHOH_1907"/>
<dbReference type="InterPro" id="IPR024567">
    <property type="entry name" value="RNase_HII/HIII_dom"/>
</dbReference>
<dbReference type="PANTHER" id="PTHR10954:SF23">
    <property type="entry name" value="RIBONUCLEASE"/>
    <property type="match status" value="1"/>
</dbReference>
<evidence type="ECO:0000256" key="1">
    <source>
        <dbReference type="ARBA" id="ARBA00000077"/>
    </source>
</evidence>
<comment type="cofactor">
    <cofactor evidence="14 15">
        <name>Mn(2+)</name>
        <dbReference type="ChEBI" id="CHEBI:29035"/>
    </cofactor>
    <cofactor evidence="14 15">
        <name>Mg(2+)</name>
        <dbReference type="ChEBI" id="CHEBI:18420"/>
    </cofactor>
    <text evidence="14 15">Manganese or magnesium. Binds 1 divalent metal ion per monomer in the absence of substrate. May bind a second metal ion after substrate binding.</text>
</comment>
<comment type="cofactor">
    <cofactor evidence="2">
        <name>Mg(2+)</name>
        <dbReference type="ChEBI" id="CHEBI:18420"/>
    </cofactor>
</comment>
<comment type="function">
    <text evidence="3 14 16">Endonuclease that specifically degrades the RNA of RNA-DNA hybrids.</text>
</comment>
<dbReference type="Gene3D" id="3.30.420.10">
    <property type="entry name" value="Ribonuclease H-like superfamily/Ribonuclease H"/>
    <property type="match status" value="1"/>
</dbReference>
<proteinExistence type="inferred from homology"/>
<comment type="subcellular location">
    <subcellularLocation>
        <location evidence="4 14">Cytoplasm</location>
    </subcellularLocation>
</comment>
<evidence type="ECO:0000256" key="7">
    <source>
        <dbReference type="ARBA" id="ARBA00019179"/>
    </source>
</evidence>
<evidence type="ECO:0000256" key="16">
    <source>
        <dbReference type="RuleBase" id="RU003515"/>
    </source>
</evidence>
<dbReference type="GO" id="GO:0030145">
    <property type="term" value="F:manganese ion binding"/>
    <property type="evidence" value="ECO:0007669"/>
    <property type="project" value="UniProtKB-UniRule"/>
</dbReference>
<keyword evidence="9 14" id="KW-0540">Nuclease</keyword>
<dbReference type="SUPFAM" id="SSF53098">
    <property type="entry name" value="Ribonuclease H-like"/>
    <property type="match status" value="1"/>
</dbReference>
<dbReference type="AlphaFoldDB" id="A0A0E3WUN2"/>
<keyword evidence="19" id="KW-1185">Reference proteome</keyword>
<evidence type="ECO:0000256" key="6">
    <source>
        <dbReference type="ARBA" id="ARBA00012180"/>
    </source>
</evidence>
<dbReference type="EC" id="3.1.26.4" evidence="6 14"/>
<dbReference type="InterPro" id="IPR001352">
    <property type="entry name" value="RNase_HII/HIII"/>
</dbReference>
<dbReference type="STRING" id="1434110.MSHOH_1907"/>
<evidence type="ECO:0000256" key="4">
    <source>
        <dbReference type="ARBA" id="ARBA00004496"/>
    </source>
</evidence>
<dbReference type="OrthoDB" id="33866at2157"/>
<dbReference type="CDD" id="cd07180">
    <property type="entry name" value="RNase_HII_archaea_like"/>
    <property type="match status" value="1"/>
</dbReference>
<dbReference type="Pfam" id="PF01351">
    <property type="entry name" value="RNase_HII"/>
    <property type="match status" value="1"/>
</dbReference>
<dbReference type="GeneID" id="24831133"/>
<dbReference type="GO" id="GO:0004523">
    <property type="term" value="F:RNA-DNA hybrid ribonuclease activity"/>
    <property type="evidence" value="ECO:0007669"/>
    <property type="project" value="UniProtKB-UniRule"/>
</dbReference>
<keyword evidence="8 14" id="KW-0963">Cytoplasm</keyword>
<dbReference type="PROSITE" id="PS51975">
    <property type="entry name" value="RNASE_H_2"/>
    <property type="match status" value="1"/>
</dbReference>
<evidence type="ECO:0000256" key="2">
    <source>
        <dbReference type="ARBA" id="ARBA00001946"/>
    </source>
</evidence>
<dbReference type="HAMAP" id="MF_00052_A">
    <property type="entry name" value="RNase_HII_A"/>
    <property type="match status" value="1"/>
</dbReference>
<feature type="domain" description="RNase H type-2" evidence="17">
    <location>
        <begin position="1"/>
        <end position="219"/>
    </location>
</feature>
<evidence type="ECO:0000256" key="12">
    <source>
        <dbReference type="ARBA" id="ARBA00022801"/>
    </source>
</evidence>
<dbReference type="EMBL" id="CP009516">
    <property type="protein sequence ID" value="AKB78390.1"/>
    <property type="molecule type" value="Genomic_DNA"/>
</dbReference>
<dbReference type="InterPro" id="IPR020787">
    <property type="entry name" value="RNase_HII_arc"/>
</dbReference>
<evidence type="ECO:0000256" key="5">
    <source>
        <dbReference type="ARBA" id="ARBA00007383"/>
    </source>
</evidence>
<gene>
    <name evidence="14" type="primary">rnhB</name>
    <name evidence="18" type="ORF">MSHOH_1907</name>
</gene>
<name>A0A0E3WUN2_9EURY</name>
<dbReference type="InterPro" id="IPR023160">
    <property type="entry name" value="RNase_HII_hlx-loop-hlx_cap_dom"/>
</dbReference>
<reference evidence="18 19" key="1">
    <citation type="submission" date="2014-07" db="EMBL/GenBank/DDBJ databases">
        <title>Methanogenic archaea and the global carbon cycle.</title>
        <authorList>
            <person name="Henriksen J.R."/>
            <person name="Luke J."/>
            <person name="Reinhart S."/>
            <person name="Benedict M.N."/>
            <person name="Youngblut N.D."/>
            <person name="Metcalf M.E."/>
            <person name="Whitaker R.J."/>
            <person name="Metcalf W.W."/>
        </authorList>
    </citation>
    <scope>NUCLEOTIDE SEQUENCE [LARGE SCALE GENOMIC DNA]</scope>
    <source>
        <strain evidence="18 19">HB-1</strain>
    </source>
</reference>
<dbReference type="InterPro" id="IPR036397">
    <property type="entry name" value="RNaseH_sf"/>
</dbReference>
<protein>
    <recommendedName>
        <fullName evidence="7 14">Ribonuclease HII</fullName>
        <shortName evidence="14">RNase HII</shortName>
        <ecNumber evidence="6 14">3.1.26.4</ecNumber>
    </recommendedName>
</protein>
<dbReference type="Proteomes" id="UP000033101">
    <property type="component" value="Chromosome"/>
</dbReference>
<keyword evidence="12 14" id="KW-0378">Hydrolase</keyword>
<dbReference type="GO" id="GO:0003723">
    <property type="term" value="F:RNA binding"/>
    <property type="evidence" value="ECO:0007669"/>
    <property type="project" value="UniProtKB-UniRule"/>
</dbReference>
<feature type="binding site" evidence="14 15">
    <location>
        <position position="105"/>
    </location>
    <ligand>
        <name>a divalent metal cation</name>
        <dbReference type="ChEBI" id="CHEBI:60240"/>
    </ligand>
</feature>
<dbReference type="FunFam" id="1.10.10.460:FF:000001">
    <property type="entry name" value="Ribonuclease"/>
    <property type="match status" value="1"/>
</dbReference>
<evidence type="ECO:0000256" key="11">
    <source>
        <dbReference type="ARBA" id="ARBA00022759"/>
    </source>
</evidence>
<dbReference type="InterPro" id="IPR004649">
    <property type="entry name" value="RNase_H2_suA"/>
</dbReference>